<name>A0AAE1D9L4_9GAST</name>
<organism evidence="1 2">
    <name type="scientific">Elysia crispata</name>
    <name type="common">lettuce slug</name>
    <dbReference type="NCBI Taxonomy" id="231223"/>
    <lineage>
        <taxon>Eukaryota</taxon>
        <taxon>Metazoa</taxon>
        <taxon>Spiralia</taxon>
        <taxon>Lophotrochozoa</taxon>
        <taxon>Mollusca</taxon>
        <taxon>Gastropoda</taxon>
        <taxon>Heterobranchia</taxon>
        <taxon>Euthyneura</taxon>
        <taxon>Panpulmonata</taxon>
        <taxon>Sacoglossa</taxon>
        <taxon>Placobranchoidea</taxon>
        <taxon>Plakobranchidae</taxon>
        <taxon>Elysia</taxon>
    </lineage>
</organism>
<reference evidence="1" key="1">
    <citation type="journal article" date="2023" name="G3 (Bethesda)">
        <title>A reference genome for the long-term kleptoplast-retaining sea slug Elysia crispata morphotype clarki.</title>
        <authorList>
            <person name="Eastman K.E."/>
            <person name="Pendleton A.L."/>
            <person name="Shaikh M.A."/>
            <person name="Suttiyut T."/>
            <person name="Ogas R."/>
            <person name="Tomko P."/>
            <person name="Gavelis G."/>
            <person name="Widhalm J.R."/>
            <person name="Wisecaver J.H."/>
        </authorList>
    </citation>
    <scope>NUCLEOTIDE SEQUENCE</scope>
    <source>
        <strain evidence="1">ECLA1</strain>
    </source>
</reference>
<proteinExistence type="predicted"/>
<gene>
    <name evidence="1" type="ORF">RRG08_020663</name>
</gene>
<evidence type="ECO:0000313" key="1">
    <source>
        <dbReference type="EMBL" id="KAK3762584.1"/>
    </source>
</evidence>
<evidence type="ECO:0000313" key="2">
    <source>
        <dbReference type="Proteomes" id="UP001283361"/>
    </source>
</evidence>
<sequence length="330" mass="36822">MRHANPVSRTEWQLPGNKPSGFMFSDDINLVTPQLMSDKSFHFACVVHLSPSQIDAAPALDIVGVEDKEHLDRQMAGFSRVLLSSVIVCDMMDKGQWCNRVRPLWDRTPGCCHQECMLWTLLTVPKKGQMKSARFKLYRKSSDLAQMLVKMPLLLPQQKLSIWEPSRLLCEENVALTTVQGWPGISRVQLVPELWHPTGTNDRGDLEGLVFRRGRPHVPGQYTACSFGHIDDRSARSLRTVEESAIVLHVARGKSVAASCRQSPRAREKHKSGAGRSLSVAVLSRGLETKICPWPVEALIQAGLRSDPIPIMRCDPLVLAQKEPQPNGNV</sequence>
<protein>
    <submittedName>
        <fullName evidence="1">Uncharacterized protein</fullName>
    </submittedName>
</protein>
<keyword evidence="2" id="KW-1185">Reference proteome</keyword>
<accession>A0AAE1D9L4</accession>
<dbReference type="EMBL" id="JAWDGP010004681">
    <property type="protein sequence ID" value="KAK3762584.1"/>
    <property type="molecule type" value="Genomic_DNA"/>
</dbReference>
<comment type="caution">
    <text evidence="1">The sequence shown here is derived from an EMBL/GenBank/DDBJ whole genome shotgun (WGS) entry which is preliminary data.</text>
</comment>
<dbReference type="Proteomes" id="UP001283361">
    <property type="component" value="Unassembled WGS sequence"/>
</dbReference>
<dbReference type="AlphaFoldDB" id="A0AAE1D9L4"/>